<feature type="domain" description="DNA mismatch repair proteins mutS family" evidence="5">
    <location>
        <begin position="15"/>
        <end position="31"/>
    </location>
</feature>
<keyword evidence="3" id="KW-0067">ATP-binding</keyword>
<evidence type="ECO:0000256" key="1">
    <source>
        <dbReference type="ARBA" id="ARBA00006271"/>
    </source>
</evidence>
<dbReference type="PANTHER" id="PTHR11361">
    <property type="entry name" value="DNA MISMATCH REPAIR PROTEIN MUTS FAMILY MEMBER"/>
    <property type="match status" value="1"/>
</dbReference>
<accession>A0A183BPD2</accession>
<dbReference type="GO" id="GO:0007131">
    <property type="term" value="P:reciprocal meiotic recombination"/>
    <property type="evidence" value="ECO:0007669"/>
    <property type="project" value="TreeGrafter"/>
</dbReference>
<dbReference type="InterPro" id="IPR000432">
    <property type="entry name" value="DNA_mismatch_repair_MutS_C"/>
</dbReference>
<proteinExistence type="inferred from homology"/>
<dbReference type="InterPro" id="IPR045076">
    <property type="entry name" value="MutS"/>
</dbReference>
<reference evidence="6" key="2">
    <citation type="submission" date="2014-05" db="EMBL/GenBank/DDBJ databases">
        <title>The genome and life-stage specific transcriptomes of Globodera pallida elucidate key aspects of plant parasitism by a cyst nematode.</title>
        <authorList>
            <person name="Cotton J.A."/>
            <person name="Lilley C.J."/>
            <person name="Jones L.M."/>
            <person name="Kikuchi T."/>
            <person name="Reid A.J."/>
            <person name="Thorpe P."/>
            <person name="Tsai I.J."/>
            <person name="Beasley H."/>
            <person name="Blok V."/>
            <person name="Cock P.J.A."/>
            <person name="Van den Akker S.E."/>
            <person name="Holroyd N."/>
            <person name="Hunt M."/>
            <person name="Mantelin S."/>
            <person name="Naghra H."/>
            <person name="Pain A."/>
            <person name="Palomares-Rius J.E."/>
            <person name="Zarowiecki M."/>
            <person name="Berriman M."/>
            <person name="Jones J.T."/>
            <person name="Urwin P.E."/>
        </authorList>
    </citation>
    <scope>NUCLEOTIDE SEQUENCE [LARGE SCALE GENOMIC DNA]</scope>
    <source>
        <strain evidence="6">Lindley</strain>
    </source>
</reference>
<keyword evidence="6" id="KW-1185">Reference proteome</keyword>
<keyword evidence="4" id="KW-0238">DNA-binding</keyword>
<dbReference type="SMART" id="SM00534">
    <property type="entry name" value="MUTSac"/>
    <property type="match status" value="1"/>
</dbReference>
<evidence type="ECO:0000256" key="4">
    <source>
        <dbReference type="ARBA" id="ARBA00023125"/>
    </source>
</evidence>
<evidence type="ECO:0000313" key="7">
    <source>
        <dbReference type="WBParaSite" id="GPLIN_000246800"/>
    </source>
</evidence>
<dbReference type="WBParaSite" id="GPLIN_000246800">
    <property type="protein sequence ID" value="GPLIN_000246800"/>
    <property type="gene ID" value="GPLIN_000246800"/>
</dbReference>
<keyword evidence="2" id="KW-0547">Nucleotide-binding</keyword>
<evidence type="ECO:0000259" key="5">
    <source>
        <dbReference type="PROSITE" id="PS00486"/>
    </source>
</evidence>
<dbReference type="SUPFAM" id="SSF52540">
    <property type="entry name" value="P-loop containing nucleoside triphosphate hydrolases"/>
    <property type="match status" value="1"/>
</dbReference>
<dbReference type="GO" id="GO:0005634">
    <property type="term" value="C:nucleus"/>
    <property type="evidence" value="ECO:0007669"/>
    <property type="project" value="TreeGrafter"/>
</dbReference>
<dbReference type="GO" id="GO:0140664">
    <property type="term" value="F:ATP-dependent DNA damage sensor activity"/>
    <property type="evidence" value="ECO:0007669"/>
    <property type="project" value="InterPro"/>
</dbReference>
<dbReference type="AlphaFoldDB" id="A0A183BPD2"/>
<evidence type="ECO:0000256" key="2">
    <source>
        <dbReference type="ARBA" id="ARBA00022741"/>
    </source>
</evidence>
<dbReference type="GO" id="GO:0030983">
    <property type="term" value="F:mismatched DNA binding"/>
    <property type="evidence" value="ECO:0007669"/>
    <property type="project" value="InterPro"/>
</dbReference>
<dbReference type="PANTHER" id="PTHR11361:SF21">
    <property type="entry name" value="MUTS PROTEIN HOMOLOG 4"/>
    <property type="match status" value="1"/>
</dbReference>
<dbReference type="GO" id="GO:0005524">
    <property type="term" value="F:ATP binding"/>
    <property type="evidence" value="ECO:0007669"/>
    <property type="project" value="UniProtKB-KW"/>
</dbReference>
<reference evidence="7" key="3">
    <citation type="submission" date="2016-06" db="UniProtKB">
        <authorList>
            <consortium name="WormBaseParasite"/>
        </authorList>
    </citation>
    <scope>IDENTIFICATION</scope>
</reference>
<evidence type="ECO:0000256" key="3">
    <source>
        <dbReference type="ARBA" id="ARBA00022840"/>
    </source>
</evidence>
<evidence type="ECO:0000313" key="6">
    <source>
        <dbReference type="Proteomes" id="UP000050741"/>
    </source>
</evidence>
<dbReference type="GO" id="GO:0006298">
    <property type="term" value="P:mismatch repair"/>
    <property type="evidence" value="ECO:0007669"/>
    <property type="project" value="InterPro"/>
</dbReference>
<dbReference type="Pfam" id="PF00488">
    <property type="entry name" value="MutS_V"/>
    <property type="match status" value="1"/>
</dbReference>
<dbReference type="Gene3D" id="3.40.50.300">
    <property type="entry name" value="P-loop containing nucleotide triphosphate hydrolases"/>
    <property type="match status" value="1"/>
</dbReference>
<organism evidence="6 7">
    <name type="scientific">Globodera pallida</name>
    <name type="common">Potato cyst nematode worm</name>
    <name type="synonym">Heterodera pallida</name>
    <dbReference type="NCBI Taxonomy" id="36090"/>
    <lineage>
        <taxon>Eukaryota</taxon>
        <taxon>Metazoa</taxon>
        <taxon>Ecdysozoa</taxon>
        <taxon>Nematoda</taxon>
        <taxon>Chromadorea</taxon>
        <taxon>Rhabditida</taxon>
        <taxon>Tylenchina</taxon>
        <taxon>Tylenchomorpha</taxon>
        <taxon>Tylenchoidea</taxon>
        <taxon>Heteroderidae</taxon>
        <taxon>Heteroderinae</taxon>
        <taxon>Globodera</taxon>
    </lineage>
</organism>
<dbReference type="PROSITE" id="PS00486">
    <property type="entry name" value="DNA_MISMATCH_REPAIR_2"/>
    <property type="match status" value="1"/>
</dbReference>
<name>A0A183BPD2_GLOPA</name>
<dbReference type="Proteomes" id="UP000050741">
    <property type="component" value="Unassembled WGS sequence"/>
</dbReference>
<reference evidence="6" key="1">
    <citation type="submission" date="2013-12" db="EMBL/GenBank/DDBJ databases">
        <authorList>
            <person name="Aslett M."/>
        </authorList>
    </citation>
    <scope>NUCLEOTIDE SEQUENCE [LARGE SCALE GENOMIC DNA]</scope>
    <source>
        <strain evidence="6">Lindley</strain>
    </source>
</reference>
<dbReference type="InterPro" id="IPR027417">
    <property type="entry name" value="P-loop_NTPase"/>
</dbReference>
<protein>
    <submittedName>
        <fullName evidence="7">DNA_MISMATCH_REPAIR_2 domain-containing protein</fullName>
    </submittedName>
</protein>
<sequence>MSEMAVILQNANETSLIIVDELARSTSTEEGIGICYAICERLLSTGAFVLFATHFLDMAHLALNYPDIVKNYHFTSVSRVDPTTRLEILMPSPKLHTGPYEGPLYGLELAELASFPDKIIREARELAERIRKAKENCAVTSSLFESVDDVDVVPSSVVEEPII</sequence>
<comment type="similarity">
    <text evidence="1">Belongs to the DNA mismatch repair MutS family.</text>
</comment>